<dbReference type="CDD" id="cd02696">
    <property type="entry name" value="MurNAc-LAA"/>
    <property type="match status" value="1"/>
</dbReference>
<dbReference type="Proteomes" id="UP000184442">
    <property type="component" value="Unassembled WGS sequence"/>
</dbReference>
<dbReference type="SUPFAM" id="SSF53187">
    <property type="entry name" value="Zn-dependent exopeptidases"/>
    <property type="match status" value="1"/>
</dbReference>
<evidence type="ECO:0000256" key="2">
    <source>
        <dbReference type="SAM" id="MobiDB-lite"/>
    </source>
</evidence>
<evidence type="ECO:0000313" key="4">
    <source>
        <dbReference type="EMBL" id="SHI87600.1"/>
    </source>
</evidence>
<dbReference type="EMBL" id="FQZS01000010">
    <property type="protein sequence ID" value="SHI87600.1"/>
    <property type="molecule type" value="Genomic_DNA"/>
</dbReference>
<dbReference type="Pfam" id="PF01832">
    <property type="entry name" value="Glucosaminidase"/>
    <property type="match status" value="1"/>
</dbReference>
<dbReference type="GO" id="GO:0030288">
    <property type="term" value="C:outer membrane-bounded periplasmic space"/>
    <property type="evidence" value="ECO:0007669"/>
    <property type="project" value="TreeGrafter"/>
</dbReference>
<reference evidence="4 5" key="1">
    <citation type="submission" date="2016-11" db="EMBL/GenBank/DDBJ databases">
        <authorList>
            <person name="Jaros S."/>
            <person name="Januszkiewicz K."/>
            <person name="Wedrychowicz H."/>
        </authorList>
    </citation>
    <scope>NUCLEOTIDE SEQUENCE [LARGE SCALE GENOMIC DNA]</scope>
    <source>
        <strain evidence="4 5">DSM 19022</strain>
    </source>
</reference>
<evidence type="ECO:0000256" key="1">
    <source>
        <dbReference type="ARBA" id="ARBA00022801"/>
    </source>
</evidence>
<evidence type="ECO:0000259" key="3">
    <source>
        <dbReference type="SMART" id="SM00646"/>
    </source>
</evidence>
<feature type="region of interest" description="Disordered" evidence="2">
    <location>
        <begin position="435"/>
        <end position="454"/>
    </location>
</feature>
<accession>A0A1M6EQP9</accession>
<protein>
    <submittedName>
        <fullName evidence="4">N-acetylmuramoyl-L-alanine amidase</fullName>
    </submittedName>
</protein>
<evidence type="ECO:0000313" key="5">
    <source>
        <dbReference type="Proteomes" id="UP000184442"/>
    </source>
</evidence>
<dbReference type="InterPro" id="IPR002508">
    <property type="entry name" value="MurNAc-LAA_cat"/>
</dbReference>
<keyword evidence="5" id="KW-1185">Reference proteome</keyword>
<dbReference type="GO" id="GO:0008745">
    <property type="term" value="F:N-acetylmuramoyl-L-alanine amidase activity"/>
    <property type="evidence" value="ECO:0007669"/>
    <property type="project" value="InterPro"/>
</dbReference>
<name>A0A1M6EQP9_9FIRM</name>
<dbReference type="PANTHER" id="PTHR30404">
    <property type="entry name" value="N-ACETYLMURAMOYL-L-ALANINE AMIDASE"/>
    <property type="match status" value="1"/>
</dbReference>
<dbReference type="AlphaFoldDB" id="A0A1M6EQP9"/>
<dbReference type="PANTHER" id="PTHR30404:SF0">
    <property type="entry name" value="N-ACETYLMURAMOYL-L-ALANINE AMIDASE AMIC"/>
    <property type="match status" value="1"/>
</dbReference>
<dbReference type="InterPro" id="IPR002901">
    <property type="entry name" value="MGlyc_endo_b_GlcNAc-like_dom"/>
</dbReference>
<dbReference type="GO" id="GO:0004040">
    <property type="term" value="F:amidase activity"/>
    <property type="evidence" value="ECO:0007669"/>
    <property type="project" value="InterPro"/>
</dbReference>
<gene>
    <name evidence="4" type="ORF">SAMN02745176_01638</name>
</gene>
<dbReference type="Pfam" id="PF01520">
    <property type="entry name" value="Amidase_3"/>
    <property type="match status" value="1"/>
</dbReference>
<organism evidence="4 5">
    <name type="scientific">Lutispora thermophila DSM 19022</name>
    <dbReference type="NCBI Taxonomy" id="1122184"/>
    <lineage>
        <taxon>Bacteria</taxon>
        <taxon>Bacillati</taxon>
        <taxon>Bacillota</taxon>
        <taxon>Clostridia</taxon>
        <taxon>Lutisporales</taxon>
        <taxon>Lutisporaceae</taxon>
        <taxon>Lutispora</taxon>
    </lineage>
</organism>
<dbReference type="GO" id="GO:0009253">
    <property type="term" value="P:peptidoglycan catabolic process"/>
    <property type="evidence" value="ECO:0007669"/>
    <property type="project" value="InterPro"/>
</dbReference>
<feature type="domain" description="MurNAc-LAA" evidence="3">
    <location>
        <begin position="60"/>
        <end position="182"/>
    </location>
</feature>
<dbReference type="Gene3D" id="3.40.630.40">
    <property type="entry name" value="Zn-dependent exopeptidases"/>
    <property type="match status" value="1"/>
</dbReference>
<dbReference type="InterPro" id="IPR050695">
    <property type="entry name" value="N-acetylmuramoyl_amidase_3"/>
</dbReference>
<dbReference type="RefSeq" id="WP_073025725.1">
    <property type="nucleotide sequence ID" value="NZ_FQZS01000010.1"/>
</dbReference>
<dbReference type="SMART" id="SM00646">
    <property type="entry name" value="Ami_3"/>
    <property type="match status" value="1"/>
</dbReference>
<sequence length="496" mass="54165">MKRVTIDPGHAPGNVNRGPTGYYEYAGMWKLSNYLKNALTRCGIDVILTRSEKEDPSLDERGKRAKGSDVFISEHSNAANGKARGVECFYSVRIPQDKMWAGKLSAAASKVMGNNDRGAKTKESETTKGYDYYGVIRSAVAAGVPHVFLIENGFHDNTADEAFLKVDANLESIAEAQARVICELLGVKYIEKGATPTEQLYRVRKTWEDAKTQVGAFRVLENAKAECDKHPGYSVFDEKGQKVHPPSSPVPQPPKEESKEQGTLIMGKTEATTAQMVAYALKGNSKPLLPFCTIEELAEIFIEEAELEGVRADVAWAQSLKETGYFKYGGIVLPEQNNYAGIGAVNGNSQGQAASFESPRLGVRAQIQHLKAYASTEALKQPCVDPRFNLVKRGSAIYVEWLGAGDNPNGVGWAYPGKGYGADIIKILNAITKEPVTPSPPQEKQDDTSNLPQWQRDGFDKLVAAGVIKSPEYWATKLNDTITVGEVFGILGGMYK</sequence>
<dbReference type="STRING" id="1122184.SAMN02745176_01638"/>
<dbReference type="OrthoDB" id="5344211at2"/>
<keyword evidence="1" id="KW-0378">Hydrolase</keyword>
<proteinExistence type="predicted"/>
<feature type="region of interest" description="Disordered" evidence="2">
    <location>
        <begin position="233"/>
        <end position="261"/>
    </location>
</feature>